<dbReference type="PANTHER" id="PTHR43241">
    <property type="entry name" value="FLAVIN REDUCTASE DOMAIN PROTEIN"/>
    <property type="match status" value="1"/>
</dbReference>
<evidence type="ECO:0000313" key="1">
    <source>
        <dbReference type="EMBL" id="KAL3775243.1"/>
    </source>
</evidence>
<accession>A0ABD3NH73</accession>
<dbReference type="Proteomes" id="UP001530400">
    <property type="component" value="Unassembled WGS sequence"/>
</dbReference>
<comment type="caution">
    <text evidence="1">The sequence shown here is derived from an EMBL/GenBank/DDBJ whole genome shotgun (WGS) entry which is preliminary data.</text>
</comment>
<dbReference type="InterPro" id="IPR053310">
    <property type="entry name" value="Flavoredoxin-like"/>
</dbReference>
<sequence>MSSGNQTEWIHLTTGKELSRLLYTNPVCLLCTVDFGKIASDTTVLDADSIIEAIPSDDTSSTPNTPAKQNVMVLSWLTPTNNEGRFLFSINKSRYSASFLAPDDGSRNFGVEFSLCIPVKGMEDLVLNVGSISGRHCCKFQAGPSDGNRGVIDSNGGNLSNRKKKKLKQELLSKHGIRGLIPIPLGCSQTAECIAMTHHSDLFAIQGTVAHLHCRTYGVTASPASHPSCSIDGQHLLVLADIIDAYVQPSYWDNKKLLFCPQNTEVPPYLTFFGSQTFGYVTAQIL</sequence>
<organism evidence="1 2">
    <name type="scientific">Cyclotella atomus</name>
    <dbReference type="NCBI Taxonomy" id="382360"/>
    <lineage>
        <taxon>Eukaryota</taxon>
        <taxon>Sar</taxon>
        <taxon>Stramenopiles</taxon>
        <taxon>Ochrophyta</taxon>
        <taxon>Bacillariophyta</taxon>
        <taxon>Coscinodiscophyceae</taxon>
        <taxon>Thalassiosirophycidae</taxon>
        <taxon>Stephanodiscales</taxon>
        <taxon>Stephanodiscaceae</taxon>
        <taxon>Cyclotella</taxon>
    </lineage>
</organism>
<reference evidence="1 2" key="1">
    <citation type="submission" date="2024-10" db="EMBL/GenBank/DDBJ databases">
        <title>Updated reference genomes for cyclostephanoid diatoms.</title>
        <authorList>
            <person name="Roberts W.R."/>
            <person name="Alverson A.J."/>
        </authorList>
    </citation>
    <scope>NUCLEOTIDE SEQUENCE [LARGE SCALE GENOMIC DNA]</scope>
    <source>
        <strain evidence="1 2">AJA010-31</strain>
    </source>
</reference>
<protein>
    <submittedName>
        <fullName evidence="1">Uncharacterized protein</fullName>
    </submittedName>
</protein>
<dbReference type="PANTHER" id="PTHR43241:SF1">
    <property type="entry name" value="FLAVIN REDUCTASE LIKE DOMAIN-CONTAINING PROTEIN"/>
    <property type="match status" value="1"/>
</dbReference>
<dbReference type="EMBL" id="JALLPJ020001162">
    <property type="protein sequence ID" value="KAL3775243.1"/>
    <property type="molecule type" value="Genomic_DNA"/>
</dbReference>
<evidence type="ECO:0000313" key="2">
    <source>
        <dbReference type="Proteomes" id="UP001530400"/>
    </source>
</evidence>
<proteinExistence type="predicted"/>
<keyword evidence="2" id="KW-1185">Reference proteome</keyword>
<dbReference type="Gene3D" id="2.30.110.10">
    <property type="entry name" value="Electron Transport, Fmn-binding Protein, Chain A"/>
    <property type="match status" value="1"/>
</dbReference>
<name>A0ABD3NH73_9STRA</name>
<dbReference type="InterPro" id="IPR012349">
    <property type="entry name" value="Split_barrel_FMN-bd"/>
</dbReference>
<gene>
    <name evidence="1" type="ORF">ACHAWO_012994</name>
</gene>
<dbReference type="AlphaFoldDB" id="A0ABD3NH73"/>